<proteinExistence type="predicted"/>
<evidence type="ECO:0000313" key="2">
    <source>
        <dbReference type="Proteomes" id="UP001158048"/>
    </source>
</evidence>
<comment type="caution">
    <text evidence="1">The sequence shown here is derived from an EMBL/GenBank/DDBJ whole genome shotgun (WGS) entry which is preliminary data.</text>
</comment>
<organism evidence="1 2">
    <name type="scientific">Pseudomonas helmanticensis</name>
    <dbReference type="NCBI Taxonomy" id="1471381"/>
    <lineage>
        <taxon>Bacteria</taxon>
        <taxon>Pseudomonadati</taxon>
        <taxon>Pseudomonadota</taxon>
        <taxon>Gammaproteobacteria</taxon>
        <taxon>Pseudomonadales</taxon>
        <taxon>Pseudomonadaceae</taxon>
        <taxon>Pseudomonas</taxon>
    </lineage>
</organism>
<accession>A0ACD2UF39</accession>
<evidence type="ECO:0000313" key="1">
    <source>
        <dbReference type="EMBL" id="SMQ31132.1"/>
    </source>
</evidence>
<sequence>MTTPKHYSKLTASGIIIPYTPFSHSCVYTATVDKTDPKRVHFLLTGRTENGLKELEYLDGRADLLVQNVGGYSTRAAQYESDSSDSYYWTFPAAGTPTHFTISDGAGNPFRINFTKKDAREFEFECEFFLVFGKDHDYNSRGNYIFIDYLLPSPGSVLRDNFANAQPGK</sequence>
<reference evidence="1" key="1">
    <citation type="submission" date="2017-05" db="EMBL/GenBank/DDBJ databases">
        <authorList>
            <person name="Varghese N."/>
            <person name="Submissions S."/>
        </authorList>
    </citation>
    <scope>NUCLEOTIDE SEQUENCE</scope>
    <source>
        <strain evidence="1">LMG 28168</strain>
    </source>
</reference>
<dbReference type="Proteomes" id="UP001158048">
    <property type="component" value="Unassembled WGS sequence"/>
</dbReference>
<name>A0ACD2UF39_9PSED</name>
<dbReference type="EMBL" id="FXUY01000002">
    <property type="protein sequence ID" value="SMQ31132.1"/>
    <property type="molecule type" value="Genomic_DNA"/>
</dbReference>
<protein>
    <submittedName>
        <fullName evidence="1">Uncharacterized protein</fullName>
    </submittedName>
</protein>
<keyword evidence="2" id="KW-1185">Reference proteome</keyword>
<gene>
    <name evidence="1" type="ORF">SAMN04488483_6033</name>
</gene>